<feature type="transmembrane region" description="Helical" evidence="1">
    <location>
        <begin position="27"/>
        <end position="47"/>
    </location>
</feature>
<dbReference type="EMBL" id="CP000393">
    <property type="protein sequence ID" value="ABG49957.1"/>
    <property type="molecule type" value="Genomic_DNA"/>
</dbReference>
<dbReference type="RefSeq" id="WP_011610352.1">
    <property type="nucleotide sequence ID" value="NC_008312.1"/>
</dbReference>
<protein>
    <recommendedName>
        <fullName evidence="2">DUF1400 domain-containing protein</fullName>
    </recommendedName>
</protein>
<sequence>MKSILSLRKLLKNFFKFADFRKKLSKFFYVSLVGILIIIPSVLIFTAQPADGIDEIQIIYESINITITISDLEKFADTGEQSEQLKSLFLTTNASQKNIDTIQAILIYKLQVKPDLLNKLLESRYGQLAIDEFSRHFFPDSNVSKITDNILDTINNIIADGEVSFLELIQNFKWTDKIVVDAKGIETFLVETIEFAKRGIDFVREQPSLQKIFCG</sequence>
<dbReference type="OrthoDB" id="449972at2"/>
<dbReference type="KEGG" id="ter:Tery_0502"/>
<organism evidence="3">
    <name type="scientific">Trichodesmium erythraeum (strain IMS101)</name>
    <dbReference type="NCBI Taxonomy" id="203124"/>
    <lineage>
        <taxon>Bacteria</taxon>
        <taxon>Bacillati</taxon>
        <taxon>Cyanobacteriota</taxon>
        <taxon>Cyanophyceae</taxon>
        <taxon>Oscillatoriophycideae</taxon>
        <taxon>Oscillatoriales</taxon>
        <taxon>Microcoleaceae</taxon>
        <taxon>Trichodesmium</taxon>
    </lineage>
</organism>
<dbReference type="AlphaFoldDB" id="Q118W7"/>
<evidence type="ECO:0000259" key="2">
    <source>
        <dbReference type="Pfam" id="PF07176"/>
    </source>
</evidence>
<keyword evidence="1" id="KW-1133">Transmembrane helix</keyword>
<proteinExistence type="predicted"/>
<evidence type="ECO:0000313" key="3">
    <source>
        <dbReference type="EMBL" id="ABG49957.1"/>
    </source>
</evidence>
<feature type="domain" description="DUF1400" evidence="2">
    <location>
        <begin position="54"/>
        <end position="173"/>
    </location>
</feature>
<dbReference type="HOGENOM" id="CLU_1286570_0_0_3"/>
<dbReference type="InterPro" id="IPR010802">
    <property type="entry name" value="DUF1400"/>
</dbReference>
<dbReference type="eggNOG" id="ENOG5030HEY">
    <property type="taxonomic scope" value="Bacteria"/>
</dbReference>
<dbReference type="Pfam" id="PF07176">
    <property type="entry name" value="DUF1400"/>
    <property type="match status" value="1"/>
</dbReference>
<evidence type="ECO:0000256" key="1">
    <source>
        <dbReference type="SAM" id="Phobius"/>
    </source>
</evidence>
<accession>Q118W7</accession>
<reference evidence="3" key="1">
    <citation type="submission" date="2006-06" db="EMBL/GenBank/DDBJ databases">
        <title>Complete sequence of Trichodesmium erythraeum IMS101.</title>
        <authorList>
            <consortium name="US DOE Joint Genome Institute"/>
            <person name="Copeland A."/>
            <person name="Lucas S."/>
            <person name="Lapidus A."/>
            <person name="Barry K."/>
            <person name="Detter J.C."/>
            <person name="Glavina del Rio T."/>
            <person name="Hammon N."/>
            <person name="Israni S."/>
            <person name="Dalin E."/>
            <person name="Tice H."/>
            <person name="Pitluck S."/>
            <person name="Kiss H."/>
            <person name="Munk A.C."/>
            <person name="Brettin T."/>
            <person name="Bruce D."/>
            <person name="Han C."/>
            <person name="Tapia R."/>
            <person name="Gilna P."/>
            <person name="Schmutz J."/>
            <person name="Larimer F."/>
            <person name="Land M."/>
            <person name="Hauser L."/>
            <person name="Kyrpides N."/>
            <person name="Kim E."/>
            <person name="Richardson P."/>
        </authorList>
    </citation>
    <scope>NUCLEOTIDE SEQUENCE [LARGE SCALE GENOMIC DNA]</scope>
    <source>
        <strain evidence="3">IMS101</strain>
    </source>
</reference>
<keyword evidence="1" id="KW-0472">Membrane</keyword>
<name>Q118W7_TRIEI</name>
<keyword evidence="1" id="KW-0812">Transmembrane</keyword>
<gene>
    <name evidence="3" type="ordered locus">Tery_0502</name>
</gene>